<dbReference type="Pfam" id="PF16850">
    <property type="entry name" value="Inhibitor_I66"/>
    <property type="match status" value="1"/>
</dbReference>
<proteinExistence type="predicted"/>
<dbReference type="EMBL" id="MU151441">
    <property type="protein sequence ID" value="KAF9443723.1"/>
    <property type="molecule type" value="Genomic_DNA"/>
</dbReference>
<dbReference type="GO" id="GO:0004867">
    <property type="term" value="F:serine-type endopeptidase inhibitor activity"/>
    <property type="evidence" value="ECO:0007669"/>
    <property type="project" value="InterPro"/>
</dbReference>
<dbReference type="AlphaFoldDB" id="A0A9P6BZT3"/>
<keyword evidence="2" id="KW-1185">Reference proteome</keyword>
<comment type="caution">
    <text evidence="1">The sequence shown here is derived from an EMBL/GenBank/DDBJ whole genome shotgun (WGS) entry which is preliminary data.</text>
</comment>
<reference evidence="1" key="1">
    <citation type="submission" date="2020-11" db="EMBL/GenBank/DDBJ databases">
        <authorList>
            <consortium name="DOE Joint Genome Institute"/>
            <person name="Ahrendt S."/>
            <person name="Riley R."/>
            <person name="Andreopoulos W."/>
            <person name="Labutti K."/>
            <person name="Pangilinan J."/>
            <person name="Ruiz-Duenas F.J."/>
            <person name="Barrasa J.M."/>
            <person name="Sanchez-Garcia M."/>
            <person name="Camarero S."/>
            <person name="Miyauchi S."/>
            <person name="Serrano A."/>
            <person name="Linde D."/>
            <person name="Babiker R."/>
            <person name="Drula E."/>
            <person name="Ayuso-Fernandez I."/>
            <person name="Pacheco R."/>
            <person name="Padilla G."/>
            <person name="Ferreira P."/>
            <person name="Barriuso J."/>
            <person name="Kellner H."/>
            <person name="Castanera R."/>
            <person name="Alfaro M."/>
            <person name="Ramirez L."/>
            <person name="Pisabarro A.G."/>
            <person name="Kuo A."/>
            <person name="Tritt A."/>
            <person name="Lipzen A."/>
            <person name="He G."/>
            <person name="Yan M."/>
            <person name="Ng V."/>
            <person name="Cullen D."/>
            <person name="Martin F."/>
            <person name="Rosso M.-N."/>
            <person name="Henrissat B."/>
            <person name="Hibbett D."/>
            <person name="Martinez A.T."/>
            <person name="Grigoriev I.V."/>
        </authorList>
    </citation>
    <scope>NUCLEOTIDE SEQUENCE</scope>
    <source>
        <strain evidence="1">MF-IS2</strain>
    </source>
</reference>
<evidence type="ECO:0000313" key="1">
    <source>
        <dbReference type="EMBL" id="KAF9443723.1"/>
    </source>
</evidence>
<gene>
    <name evidence="1" type="ORF">P691DRAFT_778706</name>
</gene>
<dbReference type="Gene3D" id="2.80.10.50">
    <property type="match status" value="1"/>
</dbReference>
<organism evidence="1 2">
    <name type="scientific">Macrolepiota fuliginosa MF-IS2</name>
    <dbReference type="NCBI Taxonomy" id="1400762"/>
    <lineage>
        <taxon>Eukaryota</taxon>
        <taxon>Fungi</taxon>
        <taxon>Dikarya</taxon>
        <taxon>Basidiomycota</taxon>
        <taxon>Agaricomycotina</taxon>
        <taxon>Agaricomycetes</taxon>
        <taxon>Agaricomycetidae</taxon>
        <taxon>Agaricales</taxon>
        <taxon>Agaricineae</taxon>
        <taxon>Agaricaceae</taxon>
        <taxon>Macrolepiota</taxon>
    </lineage>
</organism>
<name>A0A9P6BZT3_9AGAR</name>
<dbReference type="Proteomes" id="UP000807342">
    <property type="component" value="Unassembled WGS sequence"/>
</dbReference>
<sequence>MALPIGKCIIQTVVPTAPPGEGDVGCLKVEDDIKVGARRVYHGGEDINKIWELEPVNSTGFNVFKMFNSGGSAKDNEDLLFVYYIGPQDAQGWTLKPQPHAGDDIFEIEVQSDDGILKKWAVSSDNKQVRVLPVLLIEDKGFSTLFRIIPLLK</sequence>
<evidence type="ECO:0000313" key="2">
    <source>
        <dbReference type="Proteomes" id="UP000807342"/>
    </source>
</evidence>
<protein>
    <submittedName>
        <fullName evidence="1">Uncharacterized protein</fullName>
    </submittedName>
</protein>
<dbReference type="InterPro" id="IPR031755">
    <property type="entry name" value="Inhibitor_I66"/>
</dbReference>
<accession>A0A9P6BZT3</accession>